<proteinExistence type="inferred from homology"/>
<dbReference type="InterPro" id="IPR001461">
    <property type="entry name" value="Aspartic_peptidase_A1"/>
</dbReference>
<dbReference type="PRINTS" id="PR00792">
    <property type="entry name" value="PEPSIN"/>
</dbReference>
<dbReference type="InterPro" id="IPR034164">
    <property type="entry name" value="Pepsin-like_dom"/>
</dbReference>
<dbReference type="Proteomes" id="UP000887574">
    <property type="component" value="Unplaced"/>
</dbReference>
<dbReference type="GO" id="GO:0006508">
    <property type="term" value="P:proteolysis"/>
    <property type="evidence" value="ECO:0007669"/>
    <property type="project" value="UniProtKB-KW"/>
</dbReference>
<dbReference type="PANTHER" id="PTHR47966:SF8">
    <property type="entry name" value="ASPARTIC PROTEASE 1-RELATED"/>
    <property type="match status" value="1"/>
</dbReference>
<dbReference type="InterPro" id="IPR001969">
    <property type="entry name" value="Aspartic_peptidase_AS"/>
</dbReference>
<keyword evidence="3" id="KW-0645">Protease</keyword>
<organism evidence="5 6">
    <name type="scientific">Ditylenchus dipsaci</name>
    <dbReference type="NCBI Taxonomy" id="166011"/>
    <lineage>
        <taxon>Eukaryota</taxon>
        <taxon>Metazoa</taxon>
        <taxon>Ecdysozoa</taxon>
        <taxon>Nematoda</taxon>
        <taxon>Chromadorea</taxon>
        <taxon>Rhabditida</taxon>
        <taxon>Tylenchina</taxon>
        <taxon>Tylenchomorpha</taxon>
        <taxon>Sphaerularioidea</taxon>
        <taxon>Anguinidae</taxon>
        <taxon>Anguininae</taxon>
        <taxon>Ditylenchus</taxon>
    </lineage>
</organism>
<keyword evidence="3" id="KW-0378">Hydrolase</keyword>
<dbReference type="PROSITE" id="PS00141">
    <property type="entry name" value="ASP_PROTEASE"/>
    <property type="match status" value="1"/>
</dbReference>
<dbReference type="AlphaFoldDB" id="A0A915DRV3"/>
<dbReference type="Pfam" id="PF00026">
    <property type="entry name" value="Asp"/>
    <property type="match status" value="2"/>
</dbReference>
<dbReference type="FunFam" id="2.40.70.10:FF:000008">
    <property type="entry name" value="Cathepsin D"/>
    <property type="match status" value="1"/>
</dbReference>
<sequence length="479" mass="53626">MPIKSSGSLRTRLIQQNNWIQPFLDYYDGFYLANITLGNPPQPFTMALDTGSSDFWVIEHSKCKSEACSGGNLVNKHTKRHFYPEEDGQGRRFSIRYGKGRTTGRYVQDYISFGSLYFENQTFGLADSIADVLGYQPVDGVLGLAWPSIAEYKINPPVHNMLRQLDEPLFTVWIDRRRPDFMGGSGGIVTFGGKDQIRVQEFRIGNYRSWRRRFAISDTGTALLGGPHGLVNIIIAAVNAQYSVSHDMYLGLGDGNCALGVFGMYSDGFNADWIFGDTFIDSYCTLYDIGKGRRRPDFMGGSGGIVTFGGKDQVNCDSEWNYVPLYSRSLWQIRVQEFRIGNYRSWRRRFAISDTGTALLGGPHGLVNIIIAAVNAQYSVSHDMYVVPCDNRSNLSDIIFTMESLEYHITPSEYVLDLGLGDGNCALGVFGMYSDGFNADWIFGDTFIDSYCTLYDIGKGRLGFAKPKMPFNIIESSVK</sequence>
<evidence type="ECO:0000313" key="6">
    <source>
        <dbReference type="WBParaSite" id="jg22211"/>
    </source>
</evidence>
<dbReference type="Gene3D" id="2.40.70.10">
    <property type="entry name" value="Acid Proteases"/>
    <property type="match status" value="3"/>
</dbReference>
<comment type="similarity">
    <text evidence="1 3">Belongs to the peptidase A1 family.</text>
</comment>
<dbReference type="InterPro" id="IPR033121">
    <property type="entry name" value="PEPTIDASE_A1"/>
</dbReference>
<keyword evidence="2" id="KW-1015">Disulfide bond</keyword>
<dbReference type="CDD" id="cd05471">
    <property type="entry name" value="pepsin_like"/>
    <property type="match status" value="1"/>
</dbReference>
<dbReference type="GO" id="GO:0004190">
    <property type="term" value="F:aspartic-type endopeptidase activity"/>
    <property type="evidence" value="ECO:0007669"/>
    <property type="project" value="UniProtKB-KW"/>
</dbReference>
<protein>
    <submittedName>
        <fullName evidence="6">Peptidase A1 domain-containing protein</fullName>
    </submittedName>
</protein>
<keyword evidence="5" id="KW-1185">Reference proteome</keyword>
<name>A0A915DRV3_9BILA</name>
<evidence type="ECO:0000256" key="1">
    <source>
        <dbReference type="ARBA" id="ARBA00007447"/>
    </source>
</evidence>
<keyword evidence="3" id="KW-0064">Aspartyl protease</keyword>
<dbReference type="GO" id="GO:0005764">
    <property type="term" value="C:lysosome"/>
    <property type="evidence" value="ECO:0007669"/>
    <property type="project" value="TreeGrafter"/>
</dbReference>
<dbReference type="PANTHER" id="PTHR47966">
    <property type="entry name" value="BETA-SITE APP-CLEAVING ENZYME, ISOFORM A-RELATED"/>
    <property type="match status" value="1"/>
</dbReference>
<evidence type="ECO:0000256" key="2">
    <source>
        <dbReference type="PIRSR" id="PIRSR601461-2"/>
    </source>
</evidence>
<reference evidence="6" key="1">
    <citation type="submission" date="2022-11" db="UniProtKB">
        <authorList>
            <consortium name="WormBaseParasite"/>
        </authorList>
    </citation>
    <scope>IDENTIFICATION</scope>
</reference>
<feature type="disulfide bond" evidence="2">
    <location>
        <begin position="389"/>
        <end position="425"/>
    </location>
</feature>
<evidence type="ECO:0000259" key="4">
    <source>
        <dbReference type="PROSITE" id="PS51767"/>
    </source>
</evidence>
<feature type="domain" description="Peptidase A1" evidence="4">
    <location>
        <begin position="31"/>
        <end position="465"/>
    </location>
</feature>
<accession>A0A915DRV3</accession>
<dbReference type="WBParaSite" id="jg22211">
    <property type="protein sequence ID" value="jg22211"/>
    <property type="gene ID" value="jg22211"/>
</dbReference>
<dbReference type="SUPFAM" id="SSF50630">
    <property type="entry name" value="Acid proteases"/>
    <property type="match status" value="2"/>
</dbReference>
<dbReference type="PROSITE" id="PS51767">
    <property type="entry name" value="PEPTIDASE_A1"/>
    <property type="match status" value="1"/>
</dbReference>
<dbReference type="InterPro" id="IPR021109">
    <property type="entry name" value="Peptidase_aspartic_dom_sf"/>
</dbReference>
<evidence type="ECO:0000313" key="5">
    <source>
        <dbReference type="Proteomes" id="UP000887574"/>
    </source>
</evidence>
<evidence type="ECO:0000256" key="3">
    <source>
        <dbReference type="RuleBase" id="RU000454"/>
    </source>
</evidence>